<protein>
    <submittedName>
        <fullName evidence="1">Uncharacterized protein</fullName>
    </submittedName>
</protein>
<gene>
    <name evidence="1" type="ORF">PMACD_LOCUS1536</name>
</gene>
<accession>A0A821M9E2</accession>
<proteinExistence type="predicted"/>
<dbReference type="EMBL" id="CAJOBZ010000003">
    <property type="protein sequence ID" value="CAF4765653.1"/>
    <property type="molecule type" value="Genomic_DNA"/>
</dbReference>
<name>A0A821M9E2_9NEOP</name>
<organism evidence="1 2">
    <name type="scientific">Pieris macdunnoughi</name>
    <dbReference type="NCBI Taxonomy" id="345717"/>
    <lineage>
        <taxon>Eukaryota</taxon>
        <taxon>Metazoa</taxon>
        <taxon>Ecdysozoa</taxon>
        <taxon>Arthropoda</taxon>
        <taxon>Hexapoda</taxon>
        <taxon>Insecta</taxon>
        <taxon>Pterygota</taxon>
        <taxon>Neoptera</taxon>
        <taxon>Endopterygota</taxon>
        <taxon>Lepidoptera</taxon>
        <taxon>Glossata</taxon>
        <taxon>Ditrysia</taxon>
        <taxon>Papilionoidea</taxon>
        <taxon>Pieridae</taxon>
        <taxon>Pierinae</taxon>
        <taxon>Pieris</taxon>
    </lineage>
</organism>
<reference evidence="1" key="1">
    <citation type="submission" date="2021-02" db="EMBL/GenBank/DDBJ databases">
        <authorList>
            <person name="Steward A R."/>
        </authorList>
    </citation>
    <scope>NUCLEOTIDE SEQUENCE</scope>
</reference>
<sequence>MMEKIQDKRRAVRRRKLWLRNVRQWTGTTSTDWIQNFVETQLQKFKSLPGLIGFLVERRVVDDFLLFIGHSLAVQDDEKDRFHRYQTCSR</sequence>
<dbReference type="AlphaFoldDB" id="A0A821M9E2"/>
<evidence type="ECO:0000313" key="1">
    <source>
        <dbReference type="EMBL" id="CAF4765653.1"/>
    </source>
</evidence>
<evidence type="ECO:0000313" key="2">
    <source>
        <dbReference type="Proteomes" id="UP000663880"/>
    </source>
</evidence>
<dbReference type="Proteomes" id="UP000663880">
    <property type="component" value="Unassembled WGS sequence"/>
</dbReference>
<keyword evidence="2" id="KW-1185">Reference proteome</keyword>
<comment type="caution">
    <text evidence="1">The sequence shown here is derived from an EMBL/GenBank/DDBJ whole genome shotgun (WGS) entry which is preliminary data.</text>
</comment>